<gene>
    <name evidence="2" type="ORF">NCTC13492_01343</name>
    <name evidence="1" type="ORF">SAMN05421542_1881</name>
</gene>
<dbReference type="Proteomes" id="UP000199426">
    <property type="component" value="Unassembled WGS sequence"/>
</dbReference>
<reference evidence="2 4" key="2">
    <citation type="submission" date="2018-06" db="EMBL/GenBank/DDBJ databases">
        <authorList>
            <consortium name="Pathogen Informatics"/>
            <person name="Doyle S."/>
        </authorList>
    </citation>
    <scope>NUCLEOTIDE SEQUENCE [LARGE SCALE GENOMIC DNA]</scope>
    <source>
        <strain evidence="2 4">NCTC13492</strain>
    </source>
</reference>
<evidence type="ECO:0000313" key="2">
    <source>
        <dbReference type="EMBL" id="SQB27754.1"/>
    </source>
</evidence>
<dbReference type="EMBL" id="UAWB01000002">
    <property type="protein sequence ID" value="SQB27754.1"/>
    <property type="molecule type" value="Genomic_DNA"/>
</dbReference>
<dbReference type="AlphaFoldDB" id="A0A2X2VH87"/>
<sequence>MVQNSFQSNFTLKNLSQINQIQQILFYFEKYFYSGIKGLKSNNKRIN</sequence>
<accession>A0A2X2VH87</accession>
<evidence type="ECO:0000313" key="3">
    <source>
        <dbReference type="Proteomes" id="UP000199426"/>
    </source>
</evidence>
<keyword evidence="3" id="KW-1185">Reference proteome</keyword>
<dbReference type="EMBL" id="FNEG01000003">
    <property type="protein sequence ID" value="SDI81190.1"/>
    <property type="molecule type" value="Genomic_DNA"/>
</dbReference>
<protein>
    <submittedName>
        <fullName evidence="2">Uncharacterized protein</fullName>
    </submittedName>
</protein>
<name>A0A2X2VH87_CHRJE</name>
<evidence type="ECO:0000313" key="4">
    <source>
        <dbReference type="Proteomes" id="UP000251670"/>
    </source>
</evidence>
<dbReference type="STRING" id="445960.SAMN05421542_1881"/>
<reference evidence="1 3" key="1">
    <citation type="submission" date="2016-10" db="EMBL/GenBank/DDBJ databases">
        <authorList>
            <person name="Varghese N."/>
            <person name="Submissions S."/>
        </authorList>
    </citation>
    <scope>NUCLEOTIDE SEQUENCE [LARGE SCALE GENOMIC DNA]</scope>
    <source>
        <strain evidence="1 3">DSM 19299</strain>
    </source>
</reference>
<evidence type="ECO:0000313" key="1">
    <source>
        <dbReference type="EMBL" id="SDI81190.1"/>
    </source>
</evidence>
<organism evidence="2 4">
    <name type="scientific">Chryseobacterium jejuense</name>
    <dbReference type="NCBI Taxonomy" id="445960"/>
    <lineage>
        <taxon>Bacteria</taxon>
        <taxon>Pseudomonadati</taxon>
        <taxon>Bacteroidota</taxon>
        <taxon>Flavobacteriia</taxon>
        <taxon>Flavobacteriales</taxon>
        <taxon>Weeksellaceae</taxon>
        <taxon>Chryseobacterium group</taxon>
        <taxon>Chryseobacterium</taxon>
    </lineage>
</organism>
<dbReference type="Proteomes" id="UP000251670">
    <property type="component" value="Unassembled WGS sequence"/>
</dbReference>
<proteinExistence type="predicted"/>